<dbReference type="SMART" id="SM00052">
    <property type="entry name" value="EAL"/>
    <property type="match status" value="1"/>
</dbReference>
<name>A0A1G5PJJ6_9GAMM</name>
<keyword evidence="5" id="KW-0812">Transmembrane</keyword>
<keyword evidence="12" id="KW-1185">Reference proteome</keyword>
<feature type="domain" description="PAC" evidence="7">
    <location>
        <begin position="469"/>
        <end position="521"/>
    </location>
</feature>
<dbReference type="Pfam" id="PF00990">
    <property type="entry name" value="GGDEF"/>
    <property type="match status" value="1"/>
</dbReference>
<dbReference type="GO" id="GO:0016020">
    <property type="term" value="C:membrane"/>
    <property type="evidence" value="ECO:0007669"/>
    <property type="project" value="InterPro"/>
</dbReference>
<dbReference type="InterPro" id="IPR000700">
    <property type="entry name" value="PAS-assoc_C"/>
</dbReference>
<dbReference type="SUPFAM" id="SSF55073">
    <property type="entry name" value="Nucleotide cyclase"/>
    <property type="match status" value="1"/>
</dbReference>
<dbReference type="SMART" id="SM00086">
    <property type="entry name" value="PAC"/>
    <property type="match status" value="2"/>
</dbReference>
<evidence type="ECO:0000259" key="6">
    <source>
        <dbReference type="PROSITE" id="PS50112"/>
    </source>
</evidence>
<dbReference type="PROSITE" id="PS50883">
    <property type="entry name" value="EAL"/>
    <property type="match status" value="1"/>
</dbReference>
<comment type="catalytic activity">
    <reaction evidence="4">
        <text>3',3'-c-di-GMP + H2O = 5'-phosphoguanylyl(3'-&gt;5')guanosine + H(+)</text>
        <dbReference type="Rhea" id="RHEA:24902"/>
        <dbReference type="ChEBI" id="CHEBI:15377"/>
        <dbReference type="ChEBI" id="CHEBI:15378"/>
        <dbReference type="ChEBI" id="CHEBI:58754"/>
        <dbReference type="ChEBI" id="CHEBI:58805"/>
        <dbReference type="EC" id="3.1.4.52"/>
    </reaction>
    <physiologicalReaction direction="left-to-right" evidence="4">
        <dbReference type="Rhea" id="RHEA:24903"/>
    </physiologicalReaction>
</comment>
<dbReference type="OrthoDB" id="7053140at2"/>
<dbReference type="SUPFAM" id="SSF141868">
    <property type="entry name" value="EAL domain-like"/>
    <property type="match status" value="1"/>
</dbReference>
<dbReference type="GO" id="GO:0006355">
    <property type="term" value="P:regulation of DNA-templated transcription"/>
    <property type="evidence" value="ECO:0007669"/>
    <property type="project" value="InterPro"/>
</dbReference>
<dbReference type="GO" id="GO:0071111">
    <property type="term" value="F:cyclic-guanylate-specific phosphodiesterase activity"/>
    <property type="evidence" value="ECO:0007669"/>
    <property type="project" value="UniProtKB-EC"/>
</dbReference>
<dbReference type="InterPro" id="IPR029016">
    <property type="entry name" value="GAF-like_dom_sf"/>
</dbReference>
<dbReference type="AlphaFoldDB" id="A0A1G5PJJ6"/>
<dbReference type="InterPro" id="IPR001633">
    <property type="entry name" value="EAL_dom"/>
</dbReference>
<dbReference type="InterPro" id="IPR001610">
    <property type="entry name" value="PAC"/>
</dbReference>
<evidence type="ECO:0000256" key="1">
    <source>
        <dbReference type="ARBA" id="ARBA00001946"/>
    </source>
</evidence>
<evidence type="ECO:0000256" key="3">
    <source>
        <dbReference type="ARBA" id="ARBA00022636"/>
    </source>
</evidence>
<dbReference type="InterPro" id="IPR035919">
    <property type="entry name" value="EAL_sf"/>
</dbReference>
<evidence type="ECO:0000256" key="5">
    <source>
        <dbReference type="SAM" id="Phobius"/>
    </source>
</evidence>
<evidence type="ECO:0000259" key="8">
    <source>
        <dbReference type="PROSITE" id="PS50883"/>
    </source>
</evidence>
<dbReference type="PANTHER" id="PTHR44757">
    <property type="entry name" value="DIGUANYLATE CYCLASE DGCP"/>
    <property type="match status" value="1"/>
</dbReference>
<keyword evidence="5" id="KW-1133">Transmembrane helix</keyword>
<dbReference type="PROSITE" id="PS50113">
    <property type="entry name" value="PAC"/>
    <property type="match status" value="2"/>
</dbReference>
<dbReference type="STRING" id="415747.SAMN03097708_00237"/>
<dbReference type="EMBL" id="FMWD01000001">
    <property type="protein sequence ID" value="SCZ49685.1"/>
    <property type="molecule type" value="Genomic_DNA"/>
</dbReference>
<dbReference type="Gene3D" id="3.30.450.20">
    <property type="entry name" value="PAS domain"/>
    <property type="match status" value="2"/>
</dbReference>
<dbReference type="InterPro" id="IPR000014">
    <property type="entry name" value="PAS"/>
</dbReference>
<dbReference type="InterPro" id="IPR000160">
    <property type="entry name" value="GGDEF_dom"/>
</dbReference>
<feature type="domain" description="HAMP" evidence="9">
    <location>
        <begin position="341"/>
        <end position="393"/>
    </location>
</feature>
<sequence length="1238" mass="137182">MTFRRFGLRHKLVALIVMALVFALGVAGFWLSYILGTYHRDQAQARFIEAFGSIVSNLERSELRLERDVNVLVQDSDVIASANMVSGYASVEDYQAVIFDPEKRSIARELESVLRVTTTDQLAVYQDTGDLMAFGFEEADGIRVGIISYENGHPVVMISDDLASWEEGELPASLARTRSFNGLKETEYQSVGAGLMAVTGQSILRRFPGGAESTVGYLVGAAFVDEGFVENIGRETQVALTISVPGSEPIGEIAGLAQVPELERVPVLEEAARGVRLTDREDFFLSAGYLPLASGNQAYFLLGQPKDEVHAQIRRTRTVVLVVLGLSALLMVLLGTVIARRIISTPLERLVSAVEELRRGHYGTVVRIESRDEIGELADAFNVMSETIRQREGQLKESEANYRRLIETSEEGVWVTDAHGQTVFVNPTMAGMLGTTVESMQSSSLLEFLDESRQWAEYQLLLRARGSPGPRDICFHRRDGRELWAIVSASPIQDDQGRVTGALAMVTDITERKRNEDTNVLLQRINQQVLEGMEPDDVLRVVCVEVARMFRFPLVWVGLREDDGRVTIAAQAGQRKDYLGQIEVRWDAGPKSRGPTGYAIRTGEARTTRITAPSSAVWREAAEEYGFASSAAVPLIAVKGEVIGALNVYSQHADAFSPPAMQRLGDLASRVTVAYMLSVDQADLRLQGAAIQAAANAILITDPDGYIEWVNRAFVRLSGYRQSEVIGKKPSLLKSGRHDRSFYESLWRKILRGEVWQHEVVNRRKDGSLYTIDQTITPLLDEDGSISHFIAIQEDVTARKEAEAHIRYIEQYDRLTGLPNRMLLLDRLRQALAHAERNRRQVAVVQLDLDRFKDINDSLGPSAGDELLKQVAQVLTQCVHADDTVSRQGGDEFTLLLDSLRDADQAVDVAQRIVTAFVRPFEVVGEELFVTCSMGIALYPIDAQTPDGLIKAADTAMFGAKAQGRNSYRFFTTDLNVQATARLKLENALRRALEREEFILHYQPQIDASSGQILAAEALIRWQSPEMGLVAPEQFIPVAADTGLIIPIGEWVLRNACRTVRRWHDAGHLLGMAVNLSAIQLDRGDMVWLVGDVLKEESLEPHWLELEITESELMQSPEASRKTLGRLKDMGVHIAIDDFGTGYSSFSQLRSLPVHRLKIDRSFVDDIFSADGAAITAAIISLGHSLKLEVIAEGVESESQLIRLREQGCDGIQGYYFSKPLPLEAFEALLKGSENPGD</sequence>
<dbReference type="PANTHER" id="PTHR44757:SF2">
    <property type="entry name" value="BIOFILM ARCHITECTURE MAINTENANCE PROTEIN MBAA"/>
    <property type="match status" value="1"/>
</dbReference>
<dbReference type="InterPro" id="IPR029787">
    <property type="entry name" value="Nucleotide_cyclase"/>
</dbReference>
<dbReference type="InterPro" id="IPR013767">
    <property type="entry name" value="PAS_fold"/>
</dbReference>
<feature type="domain" description="EAL" evidence="8">
    <location>
        <begin position="982"/>
        <end position="1234"/>
    </location>
</feature>
<dbReference type="Gene3D" id="6.10.340.10">
    <property type="match status" value="1"/>
</dbReference>
<dbReference type="CDD" id="cd06225">
    <property type="entry name" value="HAMP"/>
    <property type="match status" value="1"/>
</dbReference>
<dbReference type="Gene3D" id="3.30.450.40">
    <property type="match status" value="1"/>
</dbReference>
<keyword evidence="3" id="KW-0973">c-di-GMP</keyword>
<dbReference type="InterPro" id="IPR035965">
    <property type="entry name" value="PAS-like_dom_sf"/>
</dbReference>
<feature type="domain" description="PAS" evidence="6">
    <location>
        <begin position="398"/>
        <end position="452"/>
    </location>
</feature>
<evidence type="ECO:0000313" key="12">
    <source>
        <dbReference type="Proteomes" id="UP000199648"/>
    </source>
</evidence>
<dbReference type="SUPFAM" id="SSF55781">
    <property type="entry name" value="GAF domain-like"/>
    <property type="match status" value="1"/>
</dbReference>
<dbReference type="RefSeq" id="WP_092991754.1">
    <property type="nucleotide sequence ID" value="NZ_FMWD01000001.1"/>
</dbReference>
<dbReference type="SMART" id="SM00091">
    <property type="entry name" value="PAS"/>
    <property type="match status" value="2"/>
</dbReference>
<dbReference type="SUPFAM" id="SSF55785">
    <property type="entry name" value="PYP-like sensor domain (PAS domain)"/>
    <property type="match status" value="2"/>
</dbReference>
<dbReference type="Pfam" id="PF13185">
    <property type="entry name" value="GAF_2"/>
    <property type="match status" value="1"/>
</dbReference>
<dbReference type="FunFam" id="3.20.20.450:FF:000001">
    <property type="entry name" value="Cyclic di-GMP phosphodiesterase yahA"/>
    <property type="match status" value="1"/>
</dbReference>
<feature type="domain" description="GGDEF" evidence="10">
    <location>
        <begin position="840"/>
        <end position="973"/>
    </location>
</feature>
<evidence type="ECO:0000313" key="11">
    <source>
        <dbReference type="EMBL" id="SCZ49685.1"/>
    </source>
</evidence>
<dbReference type="PROSITE" id="PS50885">
    <property type="entry name" value="HAMP"/>
    <property type="match status" value="1"/>
</dbReference>
<dbReference type="InterPro" id="IPR003660">
    <property type="entry name" value="HAMP_dom"/>
</dbReference>
<evidence type="ECO:0000256" key="4">
    <source>
        <dbReference type="ARBA" id="ARBA00051114"/>
    </source>
</evidence>
<dbReference type="CDD" id="cd01949">
    <property type="entry name" value="GGDEF"/>
    <property type="match status" value="1"/>
</dbReference>
<proteinExistence type="predicted"/>
<comment type="cofactor">
    <cofactor evidence="1">
        <name>Mg(2+)</name>
        <dbReference type="ChEBI" id="CHEBI:18420"/>
    </cofactor>
</comment>
<dbReference type="CDD" id="cd00130">
    <property type="entry name" value="PAS"/>
    <property type="match status" value="2"/>
</dbReference>
<dbReference type="NCBIfam" id="TIGR00229">
    <property type="entry name" value="sensory_box"/>
    <property type="match status" value="2"/>
</dbReference>
<dbReference type="Gene3D" id="3.30.70.270">
    <property type="match status" value="1"/>
</dbReference>
<feature type="domain" description="PAS" evidence="6">
    <location>
        <begin position="690"/>
        <end position="754"/>
    </location>
</feature>
<dbReference type="CDD" id="cd01948">
    <property type="entry name" value="EAL"/>
    <property type="match status" value="1"/>
</dbReference>
<dbReference type="Gene3D" id="3.20.20.450">
    <property type="entry name" value="EAL domain"/>
    <property type="match status" value="1"/>
</dbReference>
<dbReference type="InterPro" id="IPR043128">
    <property type="entry name" value="Rev_trsase/Diguanyl_cyclase"/>
</dbReference>
<dbReference type="SMART" id="SM00267">
    <property type="entry name" value="GGDEF"/>
    <property type="match status" value="1"/>
</dbReference>
<feature type="transmembrane region" description="Helical" evidence="5">
    <location>
        <begin position="12"/>
        <end position="36"/>
    </location>
</feature>
<evidence type="ECO:0000259" key="10">
    <source>
        <dbReference type="PROSITE" id="PS50887"/>
    </source>
</evidence>
<dbReference type="Pfam" id="PF00672">
    <property type="entry name" value="HAMP"/>
    <property type="match status" value="1"/>
</dbReference>
<dbReference type="InterPro" id="IPR052155">
    <property type="entry name" value="Biofilm_reg_signaling"/>
</dbReference>
<dbReference type="SUPFAM" id="SSF158472">
    <property type="entry name" value="HAMP domain-like"/>
    <property type="match status" value="1"/>
</dbReference>
<evidence type="ECO:0000259" key="7">
    <source>
        <dbReference type="PROSITE" id="PS50113"/>
    </source>
</evidence>
<dbReference type="GO" id="GO:0007165">
    <property type="term" value="P:signal transduction"/>
    <property type="evidence" value="ECO:0007669"/>
    <property type="project" value="InterPro"/>
</dbReference>
<dbReference type="NCBIfam" id="TIGR00254">
    <property type="entry name" value="GGDEF"/>
    <property type="match status" value="1"/>
</dbReference>
<dbReference type="FunFam" id="3.30.70.270:FF:000001">
    <property type="entry name" value="Diguanylate cyclase domain protein"/>
    <property type="match status" value="1"/>
</dbReference>
<dbReference type="SMART" id="SM00304">
    <property type="entry name" value="HAMP"/>
    <property type="match status" value="1"/>
</dbReference>
<keyword evidence="5" id="KW-0472">Membrane</keyword>
<dbReference type="PROSITE" id="PS50112">
    <property type="entry name" value="PAS"/>
    <property type="match status" value="2"/>
</dbReference>
<dbReference type="SMART" id="SM00065">
    <property type="entry name" value="GAF"/>
    <property type="match status" value="1"/>
</dbReference>
<gene>
    <name evidence="11" type="ORF">SAMN03097708_00237</name>
</gene>
<accession>A0A1G5PJJ6</accession>
<dbReference type="PROSITE" id="PS50887">
    <property type="entry name" value="GGDEF"/>
    <property type="match status" value="1"/>
</dbReference>
<dbReference type="GO" id="GO:0071732">
    <property type="term" value="P:cellular response to nitric oxide"/>
    <property type="evidence" value="ECO:0007669"/>
    <property type="project" value="UniProtKB-ARBA"/>
</dbReference>
<dbReference type="Proteomes" id="UP000199648">
    <property type="component" value="Unassembled WGS sequence"/>
</dbReference>
<reference evidence="11 12" key="1">
    <citation type="submission" date="2016-10" db="EMBL/GenBank/DDBJ databases">
        <authorList>
            <person name="de Groot N.N."/>
        </authorList>
    </citation>
    <scope>NUCLEOTIDE SEQUENCE [LARGE SCALE GENOMIC DNA]</scope>
    <source>
        <strain evidence="11 12">HLD2</strain>
    </source>
</reference>
<feature type="transmembrane region" description="Helical" evidence="5">
    <location>
        <begin position="319"/>
        <end position="339"/>
    </location>
</feature>
<dbReference type="InterPro" id="IPR003018">
    <property type="entry name" value="GAF"/>
</dbReference>
<protein>
    <recommendedName>
        <fullName evidence="2">cyclic-guanylate-specific phosphodiesterase</fullName>
        <ecNumber evidence="2">3.1.4.52</ecNumber>
    </recommendedName>
</protein>
<dbReference type="Pfam" id="PF00989">
    <property type="entry name" value="PAS"/>
    <property type="match status" value="2"/>
</dbReference>
<dbReference type="EC" id="3.1.4.52" evidence="2"/>
<organism evidence="11 12">
    <name type="scientific">Thiohalomonas denitrificans</name>
    <dbReference type="NCBI Taxonomy" id="415747"/>
    <lineage>
        <taxon>Bacteria</taxon>
        <taxon>Pseudomonadati</taxon>
        <taxon>Pseudomonadota</taxon>
        <taxon>Gammaproteobacteria</taxon>
        <taxon>Thiohalomonadales</taxon>
        <taxon>Thiohalomonadaceae</taxon>
        <taxon>Thiohalomonas</taxon>
    </lineage>
</organism>
<dbReference type="Pfam" id="PF00563">
    <property type="entry name" value="EAL"/>
    <property type="match status" value="1"/>
</dbReference>
<feature type="domain" description="PAC" evidence="7">
    <location>
        <begin position="754"/>
        <end position="808"/>
    </location>
</feature>
<evidence type="ECO:0000256" key="2">
    <source>
        <dbReference type="ARBA" id="ARBA00012282"/>
    </source>
</evidence>
<evidence type="ECO:0000259" key="9">
    <source>
        <dbReference type="PROSITE" id="PS50885"/>
    </source>
</evidence>